<evidence type="ECO:0000313" key="2">
    <source>
        <dbReference type="Proteomes" id="UP000003959"/>
    </source>
</evidence>
<dbReference type="Proteomes" id="UP000003959">
    <property type="component" value="Unassembled WGS sequence"/>
</dbReference>
<name>F4XJA3_9CYAN</name>
<dbReference type="AlphaFoldDB" id="F4XJA3"/>
<gene>
    <name evidence="1" type="ORF">LYNGBM3L_07430</name>
</gene>
<dbReference type="HOGENOM" id="CLU_2991803_0_0_3"/>
<dbReference type="EMBL" id="GL890823">
    <property type="protein sequence ID" value="EGJ35183.1"/>
    <property type="molecule type" value="Genomic_DNA"/>
</dbReference>
<proteinExistence type="predicted"/>
<reference evidence="2" key="1">
    <citation type="journal article" date="2011" name="Proc. Natl. Acad. Sci. U.S.A.">
        <title>Genomic insights into the physiology and ecology of the marine filamentous cyanobacterium Lyngbya majuscula.</title>
        <authorList>
            <person name="Jones A.C."/>
            <person name="Monroe E.A."/>
            <person name="Podell S."/>
            <person name="Hess W.R."/>
            <person name="Klages S."/>
            <person name="Esquenazi E."/>
            <person name="Niessen S."/>
            <person name="Hoover H."/>
            <person name="Rothmann M."/>
            <person name="Lasken R.S."/>
            <person name="Yates J.R.III."/>
            <person name="Reinhardt R."/>
            <person name="Kube M."/>
            <person name="Burkart M.D."/>
            <person name="Allen E.E."/>
            <person name="Dorrestein P.C."/>
            <person name="Gerwick W.H."/>
            <person name="Gerwick L."/>
        </authorList>
    </citation>
    <scope>NUCLEOTIDE SEQUENCE [LARGE SCALE GENOMIC DNA]</scope>
    <source>
        <strain evidence="2">3L</strain>
    </source>
</reference>
<sequence>MKHGGYFSSSDAPRVMPRLSASVQHGFSPWVYFILEPKNTPAVAKQICTDPVAEVRK</sequence>
<accession>F4XJA3</accession>
<evidence type="ECO:0000313" key="1">
    <source>
        <dbReference type="EMBL" id="EGJ35183.1"/>
    </source>
</evidence>
<organism evidence="1 2">
    <name type="scientific">Moorena producens 3L</name>
    <dbReference type="NCBI Taxonomy" id="489825"/>
    <lineage>
        <taxon>Bacteria</taxon>
        <taxon>Bacillati</taxon>
        <taxon>Cyanobacteriota</taxon>
        <taxon>Cyanophyceae</taxon>
        <taxon>Coleofasciculales</taxon>
        <taxon>Coleofasciculaceae</taxon>
        <taxon>Moorena</taxon>
    </lineage>
</organism>
<keyword evidence="2" id="KW-1185">Reference proteome</keyword>
<protein>
    <submittedName>
        <fullName evidence="1">Uncharacterized protein</fullName>
    </submittedName>
</protein>